<dbReference type="PANTHER" id="PTHR43630">
    <property type="entry name" value="POLY-BETA-1,6-N-ACETYL-D-GLUCOSAMINE SYNTHASE"/>
    <property type="match status" value="1"/>
</dbReference>
<evidence type="ECO:0000256" key="1">
    <source>
        <dbReference type="ARBA" id="ARBA00006739"/>
    </source>
</evidence>
<keyword evidence="4" id="KW-0812">Transmembrane</keyword>
<evidence type="ECO:0000256" key="2">
    <source>
        <dbReference type="ARBA" id="ARBA00022676"/>
    </source>
</evidence>
<accession>A0A3E1NRH0</accession>
<reference evidence="6 7" key="1">
    <citation type="submission" date="2018-08" db="EMBL/GenBank/DDBJ databases">
        <title>Chitinophagaceae sp. K23C18032701, a novel bacterium isolated from forest soil.</title>
        <authorList>
            <person name="Wang C."/>
        </authorList>
    </citation>
    <scope>NUCLEOTIDE SEQUENCE [LARGE SCALE GENOMIC DNA]</scope>
    <source>
        <strain evidence="6 7">K23C18032701</strain>
    </source>
</reference>
<comment type="similarity">
    <text evidence="1">Belongs to the glycosyltransferase 2 family.</text>
</comment>
<keyword evidence="7" id="KW-1185">Reference proteome</keyword>
<evidence type="ECO:0000313" key="6">
    <source>
        <dbReference type="EMBL" id="RFM30388.1"/>
    </source>
</evidence>
<keyword evidence="4" id="KW-0472">Membrane</keyword>
<feature type="domain" description="Glycosyltransferase 2-like" evidence="5">
    <location>
        <begin position="84"/>
        <end position="216"/>
    </location>
</feature>
<dbReference type="Pfam" id="PF00535">
    <property type="entry name" value="Glycos_transf_2"/>
    <property type="match status" value="1"/>
</dbReference>
<proteinExistence type="inferred from homology"/>
<feature type="transmembrane region" description="Helical" evidence="4">
    <location>
        <begin position="386"/>
        <end position="406"/>
    </location>
</feature>
<keyword evidence="3 6" id="KW-0808">Transferase</keyword>
<dbReference type="PANTHER" id="PTHR43630:SF1">
    <property type="entry name" value="POLY-BETA-1,6-N-ACETYL-D-GLUCOSAMINE SYNTHASE"/>
    <property type="match status" value="1"/>
</dbReference>
<protein>
    <submittedName>
        <fullName evidence="6">Glycosyltransferase</fullName>
    </submittedName>
</protein>
<dbReference type="CDD" id="cd04192">
    <property type="entry name" value="GT_2_like_e"/>
    <property type="match status" value="1"/>
</dbReference>
<dbReference type="Proteomes" id="UP000261284">
    <property type="component" value="Unassembled WGS sequence"/>
</dbReference>
<dbReference type="SUPFAM" id="SSF53448">
    <property type="entry name" value="Nucleotide-diphospho-sugar transferases"/>
    <property type="match status" value="1"/>
</dbReference>
<evidence type="ECO:0000259" key="5">
    <source>
        <dbReference type="Pfam" id="PF00535"/>
    </source>
</evidence>
<dbReference type="Gene3D" id="3.90.550.10">
    <property type="entry name" value="Spore Coat Polysaccharide Biosynthesis Protein SpsA, Chain A"/>
    <property type="match status" value="1"/>
</dbReference>
<evidence type="ECO:0000256" key="3">
    <source>
        <dbReference type="ARBA" id="ARBA00022679"/>
    </source>
</evidence>
<evidence type="ECO:0000256" key="4">
    <source>
        <dbReference type="SAM" id="Phobius"/>
    </source>
</evidence>
<organism evidence="6 7">
    <name type="scientific">Deminuibacter soli</name>
    <dbReference type="NCBI Taxonomy" id="2291815"/>
    <lineage>
        <taxon>Bacteria</taxon>
        <taxon>Pseudomonadati</taxon>
        <taxon>Bacteroidota</taxon>
        <taxon>Chitinophagia</taxon>
        <taxon>Chitinophagales</taxon>
        <taxon>Chitinophagaceae</taxon>
        <taxon>Deminuibacter</taxon>
    </lineage>
</organism>
<feature type="transmembrane region" description="Helical" evidence="4">
    <location>
        <begin position="21"/>
        <end position="38"/>
    </location>
</feature>
<comment type="caution">
    <text evidence="6">The sequence shown here is derived from an EMBL/GenBank/DDBJ whole genome shotgun (WGS) entry which is preliminary data.</text>
</comment>
<dbReference type="InterPro" id="IPR029044">
    <property type="entry name" value="Nucleotide-diphossugar_trans"/>
</dbReference>
<gene>
    <name evidence="6" type="ORF">DXN05_05380</name>
</gene>
<dbReference type="InterPro" id="IPR001173">
    <property type="entry name" value="Glyco_trans_2-like"/>
</dbReference>
<sequence length="420" mass="47912">MGIGYPARCRPSVAERKKCRLYQQLAGCIILIFFAAMIWINTLFAVLVLLLAAYSVLIFLYRKWFIRMKLYAVPAGFVPATSFTVIIPARDEEDNIGNCLHTILQQQYPSHLFEIIVIDDHSTDNTPVIIEQLQQTHNNLRMIKLAEVLKGQQLNSYKKKAIELAIGQANGEWIVTTDADCAPAAQWLQYMAAYIQQHQSVFVAAPVVFNNTGSFLSIFQSLDFMSLQGITAASVSAGFHSMCNGANLAYHKKTFYEVGGFKGIDNIASGDDMLLMHKIKQRYPNNIGYVFAPEAVVSTAPMPTWKRFINQRIRWASKADKYNDKGIFWVLVLVYLLNFGILFFVFTALYSKWMLLVWLWLIAVKTLVELTFMLPVARFFKQEGLLNWFALMQPFHITYTVVAGWLGKFGKYQWKGRTVK</sequence>
<keyword evidence="4" id="KW-1133">Transmembrane helix</keyword>
<name>A0A3E1NRH0_9BACT</name>
<dbReference type="AlphaFoldDB" id="A0A3E1NRH0"/>
<dbReference type="EMBL" id="QTJU01000001">
    <property type="protein sequence ID" value="RFM30388.1"/>
    <property type="molecule type" value="Genomic_DNA"/>
</dbReference>
<evidence type="ECO:0000313" key="7">
    <source>
        <dbReference type="Proteomes" id="UP000261284"/>
    </source>
</evidence>
<feature type="transmembrane region" description="Helical" evidence="4">
    <location>
        <begin position="355"/>
        <end position="374"/>
    </location>
</feature>
<keyword evidence="2" id="KW-0328">Glycosyltransferase</keyword>
<dbReference type="GO" id="GO:0016757">
    <property type="term" value="F:glycosyltransferase activity"/>
    <property type="evidence" value="ECO:0007669"/>
    <property type="project" value="UniProtKB-KW"/>
</dbReference>
<feature type="transmembrane region" description="Helical" evidence="4">
    <location>
        <begin position="44"/>
        <end position="61"/>
    </location>
</feature>
<feature type="transmembrane region" description="Helical" evidence="4">
    <location>
        <begin position="327"/>
        <end position="349"/>
    </location>
</feature>